<comment type="caution">
    <text evidence="1">The sequence shown here is derived from an EMBL/GenBank/DDBJ whole genome shotgun (WGS) entry which is preliminary data.</text>
</comment>
<gene>
    <name evidence="1" type="ORF">DW729_18345</name>
</gene>
<dbReference type="Proteomes" id="UP000284640">
    <property type="component" value="Unassembled WGS sequence"/>
</dbReference>
<dbReference type="EMBL" id="QSKL01000028">
    <property type="protein sequence ID" value="RHE55924.1"/>
    <property type="molecule type" value="Genomic_DNA"/>
</dbReference>
<evidence type="ECO:0000313" key="2">
    <source>
        <dbReference type="Proteomes" id="UP000284640"/>
    </source>
</evidence>
<evidence type="ECO:0000313" key="1">
    <source>
        <dbReference type="EMBL" id="RHE55924.1"/>
    </source>
</evidence>
<dbReference type="Gene3D" id="3.40.50.300">
    <property type="entry name" value="P-loop containing nucleotide triphosphate hydrolases"/>
    <property type="match status" value="1"/>
</dbReference>
<reference evidence="1 2" key="1">
    <citation type="submission" date="2018-08" db="EMBL/GenBank/DDBJ databases">
        <title>A genome reference for cultivated species of the human gut microbiota.</title>
        <authorList>
            <person name="Zou Y."/>
            <person name="Xue W."/>
            <person name="Luo G."/>
        </authorList>
    </citation>
    <scope>NUCLEOTIDE SEQUENCE [LARGE SCALE GENOMIC DNA]</scope>
    <source>
        <strain evidence="1 2">AM27-46</strain>
    </source>
</reference>
<dbReference type="AlphaFoldDB" id="A0A414JK61"/>
<organism evidence="1 2">
    <name type="scientific">Bacteroides uniformis</name>
    <dbReference type="NCBI Taxonomy" id="820"/>
    <lineage>
        <taxon>Bacteria</taxon>
        <taxon>Pseudomonadati</taxon>
        <taxon>Bacteroidota</taxon>
        <taxon>Bacteroidia</taxon>
        <taxon>Bacteroidales</taxon>
        <taxon>Bacteroidaceae</taxon>
        <taxon>Bacteroides</taxon>
    </lineage>
</organism>
<dbReference type="InterPro" id="IPR027417">
    <property type="entry name" value="P-loop_NTPase"/>
</dbReference>
<proteinExistence type="predicted"/>
<evidence type="ECO:0008006" key="3">
    <source>
        <dbReference type="Google" id="ProtNLM"/>
    </source>
</evidence>
<sequence>MVNTKSNDMIDFSASVRNFAERKICLQPQRLQIHLSNAKEVLNAGLQHFLGGDYKWQPEYDKVADWLTDNKGLGLFCMGNCGRGKTTICLQILPCIMQHYLHKIMAMCLAREMNRHYAEVMQNRLLIIDDVGREEPYQEYGNRFNVFPDFVDDCERRGKFLIANTNCTKEQLAEKYGERTLSRLKAITRLVVFAGEDLRHG</sequence>
<dbReference type="RefSeq" id="WP_118931236.1">
    <property type="nucleotide sequence ID" value="NZ_JAHONI010000004.1"/>
</dbReference>
<accession>A0A414JK61</accession>
<name>A0A414JK61_BACUN</name>
<dbReference type="SUPFAM" id="SSF52540">
    <property type="entry name" value="P-loop containing nucleoside triphosphate hydrolases"/>
    <property type="match status" value="1"/>
</dbReference>
<protein>
    <recommendedName>
        <fullName evidence="3">DNA replication protein DnaC</fullName>
    </recommendedName>
</protein>